<reference evidence="2 3" key="1">
    <citation type="submission" date="2024-01" db="EMBL/GenBank/DDBJ databases">
        <title>The complete chloroplast genome sequence of Lithospermum erythrorhizon: insights into the phylogenetic relationship among Boraginaceae species and the maternal lineages of purple gromwells.</title>
        <authorList>
            <person name="Okada T."/>
            <person name="Watanabe K."/>
        </authorList>
    </citation>
    <scope>NUCLEOTIDE SEQUENCE [LARGE SCALE GENOMIC DNA]</scope>
</reference>
<dbReference type="PANTHER" id="PTHR46033:SF1">
    <property type="entry name" value="PROTEIN MAIN-LIKE 2"/>
    <property type="match status" value="1"/>
</dbReference>
<dbReference type="GO" id="GO:0010073">
    <property type="term" value="P:meristem maintenance"/>
    <property type="evidence" value="ECO:0007669"/>
    <property type="project" value="InterPro"/>
</dbReference>
<organism evidence="2 3">
    <name type="scientific">Lithospermum erythrorhizon</name>
    <name type="common">Purple gromwell</name>
    <name type="synonym">Lithospermum officinale var. erythrorhizon</name>
    <dbReference type="NCBI Taxonomy" id="34254"/>
    <lineage>
        <taxon>Eukaryota</taxon>
        <taxon>Viridiplantae</taxon>
        <taxon>Streptophyta</taxon>
        <taxon>Embryophyta</taxon>
        <taxon>Tracheophyta</taxon>
        <taxon>Spermatophyta</taxon>
        <taxon>Magnoliopsida</taxon>
        <taxon>eudicotyledons</taxon>
        <taxon>Gunneridae</taxon>
        <taxon>Pentapetalae</taxon>
        <taxon>asterids</taxon>
        <taxon>lamiids</taxon>
        <taxon>Boraginales</taxon>
        <taxon>Boraginaceae</taxon>
        <taxon>Boraginoideae</taxon>
        <taxon>Lithospermeae</taxon>
        <taxon>Lithospermum</taxon>
    </lineage>
</organism>
<sequence length="150" mass="17131">MPFGKMTITLHDVFEILGLSCVGEPVLLNENDVVLEALLNHLCRCLDETGYKLYNLKFKFVKPSSMTGDQRAATYFLYLLGCVLFVYKTQTKGWTYEYFPAFRCAINLAWAEGSPRASRWEKLTTIGNSLGVLIKYHRILDNMTPDDFLA</sequence>
<dbReference type="PANTHER" id="PTHR46033">
    <property type="entry name" value="PROTEIN MAIN-LIKE 2"/>
    <property type="match status" value="1"/>
</dbReference>
<accession>A0AAV3QBB6</accession>
<dbReference type="AlphaFoldDB" id="A0AAV3QBB6"/>
<dbReference type="InterPro" id="IPR019557">
    <property type="entry name" value="AminoTfrase-like_pln_mobile"/>
</dbReference>
<feature type="domain" description="Aminotransferase-like plant mobile" evidence="1">
    <location>
        <begin position="1"/>
        <end position="91"/>
    </location>
</feature>
<protein>
    <recommendedName>
        <fullName evidence="1">Aminotransferase-like plant mobile domain-containing protein</fullName>
    </recommendedName>
</protein>
<evidence type="ECO:0000313" key="3">
    <source>
        <dbReference type="Proteomes" id="UP001454036"/>
    </source>
</evidence>
<dbReference type="EMBL" id="BAABME010020735">
    <property type="protein sequence ID" value="GAA0161290.1"/>
    <property type="molecule type" value="Genomic_DNA"/>
</dbReference>
<gene>
    <name evidence="2" type="ORF">LIER_39203</name>
</gene>
<proteinExistence type="predicted"/>
<dbReference type="Pfam" id="PF10536">
    <property type="entry name" value="PMD"/>
    <property type="match status" value="1"/>
</dbReference>
<name>A0AAV3QBB6_LITER</name>
<dbReference type="Proteomes" id="UP001454036">
    <property type="component" value="Unassembled WGS sequence"/>
</dbReference>
<comment type="caution">
    <text evidence="2">The sequence shown here is derived from an EMBL/GenBank/DDBJ whole genome shotgun (WGS) entry which is preliminary data.</text>
</comment>
<keyword evidence="3" id="KW-1185">Reference proteome</keyword>
<dbReference type="InterPro" id="IPR044824">
    <property type="entry name" value="MAIN-like"/>
</dbReference>
<evidence type="ECO:0000259" key="1">
    <source>
        <dbReference type="Pfam" id="PF10536"/>
    </source>
</evidence>
<evidence type="ECO:0000313" key="2">
    <source>
        <dbReference type="EMBL" id="GAA0161290.1"/>
    </source>
</evidence>